<dbReference type="InterPro" id="IPR002376">
    <property type="entry name" value="Formyl_transf_N"/>
</dbReference>
<evidence type="ECO:0000313" key="2">
    <source>
        <dbReference type="EMBL" id="MQT13087.1"/>
    </source>
</evidence>
<sequence length="267" mass="30350">MKISICGAIDSTWKDMLCDEGHTVHSIWMQRSPYLSSEVLSLAEHHGAALYFRRVNRTDMLEMLNDGVRLLISIGYPFLIPSDTPLWGVNIHPSLLPDGRGPYPIPLIIQSHGECAGFTIHKLSPLFDQGDVIYRERFAISEHDTCDTLLFRMYMHSSNAMRNIIPNIECYWAAATAQVGRPAWEARRFDQPFFNPNLLLEDCIGMCRRYGEDSTILKVSDLTATVSSIQGWKEAHSRKPGTVISKDEYRIVIAVMDGFVIIRYKLI</sequence>
<dbReference type="PANTHER" id="PTHR11138">
    <property type="entry name" value="METHIONYL-TRNA FORMYLTRANSFERASE"/>
    <property type="match status" value="1"/>
</dbReference>
<dbReference type="SUPFAM" id="SSF53328">
    <property type="entry name" value="Formyltransferase"/>
    <property type="match status" value="1"/>
</dbReference>
<dbReference type="AlphaFoldDB" id="A0A6A7Y3X3"/>
<evidence type="ECO:0000313" key="3">
    <source>
        <dbReference type="Proteomes" id="UP000332515"/>
    </source>
</evidence>
<reference evidence="2 3" key="1">
    <citation type="submission" date="2019-09" db="EMBL/GenBank/DDBJ databases">
        <title>Segnochrobactrum spirostomi gen. nov., sp. nov., isolated from the ciliate Spirostomum cf. yagiui and description of a novel family, Segnochrobactraceae fam. nov. within the order Rhizobiales of the class Alphaproteobacteria.</title>
        <authorList>
            <person name="Akter S."/>
            <person name="Shazib S.U.A."/>
            <person name="Shin M.K."/>
        </authorList>
    </citation>
    <scope>NUCLEOTIDE SEQUENCE [LARGE SCALE GENOMIC DNA]</scope>
    <source>
        <strain evidence="2 3">Sp-1</strain>
    </source>
</reference>
<keyword evidence="3" id="KW-1185">Reference proteome</keyword>
<proteinExistence type="predicted"/>
<dbReference type="PANTHER" id="PTHR11138:SF5">
    <property type="entry name" value="METHIONYL-TRNA FORMYLTRANSFERASE, MITOCHONDRIAL"/>
    <property type="match status" value="1"/>
</dbReference>
<dbReference type="InterPro" id="IPR036477">
    <property type="entry name" value="Formyl_transf_N_sf"/>
</dbReference>
<dbReference type="Proteomes" id="UP000332515">
    <property type="component" value="Unassembled WGS sequence"/>
</dbReference>
<dbReference type="RefSeq" id="WP_153480912.1">
    <property type="nucleotide sequence ID" value="NZ_VWNA01000001.1"/>
</dbReference>
<protein>
    <recommendedName>
        <fullName evidence="1">Formyl transferase N-terminal domain-containing protein</fullName>
    </recommendedName>
</protein>
<accession>A0A6A7Y3X3</accession>
<name>A0A6A7Y3X3_9HYPH</name>
<dbReference type="EMBL" id="VWNA01000001">
    <property type="protein sequence ID" value="MQT13087.1"/>
    <property type="molecule type" value="Genomic_DNA"/>
</dbReference>
<feature type="domain" description="Formyl transferase N-terminal" evidence="1">
    <location>
        <begin position="88"/>
        <end position="161"/>
    </location>
</feature>
<gene>
    <name evidence="2" type="ORF">F0357_10615</name>
</gene>
<evidence type="ECO:0000259" key="1">
    <source>
        <dbReference type="Pfam" id="PF00551"/>
    </source>
</evidence>
<dbReference type="Pfam" id="PF00551">
    <property type="entry name" value="Formyl_trans_N"/>
    <property type="match status" value="1"/>
</dbReference>
<organism evidence="2 3">
    <name type="scientific">Segnochrobactrum spirostomi</name>
    <dbReference type="NCBI Taxonomy" id="2608987"/>
    <lineage>
        <taxon>Bacteria</taxon>
        <taxon>Pseudomonadati</taxon>
        <taxon>Pseudomonadota</taxon>
        <taxon>Alphaproteobacteria</taxon>
        <taxon>Hyphomicrobiales</taxon>
        <taxon>Segnochrobactraceae</taxon>
        <taxon>Segnochrobactrum</taxon>
    </lineage>
</organism>
<dbReference type="Gene3D" id="3.40.50.12230">
    <property type="match status" value="1"/>
</dbReference>
<comment type="caution">
    <text evidence="2">The sequence shown here is derived from an EMBL/GenBank/DDBJ whole genome shotgun (WGS) entry which is preliminary data.</text>
</comment>
<dbReference type="GO" id="GO:0004479">
    <property type="term" value="F:methionyl-tRNA formyltransferase activity"/>
    <property type="evidence" value="ECO:0007669"/>
    <property type="project" value="TreeGrafter"/>
</dbReference>